<keyword evidence="3" id="KW-1185">Reference proteome</keyword>
<keyword evidence="1" id="KW-0472">Membrane</keyword>
<protein>
    <submittedName>
        <fullName evidence="2">Uncharacterized protein</fullName>
    </submittedName>
</protein>
<name>A0A9D4CF99_DREPO</name>
<accession>A0A9D4CF99</accession>
<sequence length="93" mass="10225">MSVVLAVSIPLCPSYWISLPPPPLGRPWGYLFVCLVVAVLWVTPYGVIILGCRPLMPNSSLSWMSTVSQVVTNLFLVVIQSFLEVTDSSEVML</sequence>
<keyword evidence="1" id="KW-1133">Transmembrane helix</keyword>
<dbReference type="Proteomes" id="UP000828390">
    <property type="component" value="Unassembled WGS sequence"/>
</dbReference>
<proteinExistence type="predicted"/>
<evidence type="ECO:0000313" key="2">
    <source>
        <dbReference type="EMBL" id="KAH3724170.1"/>
    </source>
</evidence>
<comment type="caution">
    <text evidence="2">The sequence shown here is derived from an EMBL/GenBank/DDBJ whole genome shotgun (WGS) entry which is preliminary data.</text>
</comment>
<reference evidence="2" key="1">
    <citation type="journal article" date="2019" name="bioRxiv">
        <title>The Genome of the Zebra Mussel, Dreissena polymorpha: A Resource for Invasive Species Research.</title>
        <authorList>
            <person name="McCartney M.A."/>
            <person name="Auch B."/>
            <person name="Kono T."/>
            <person name="Mallez S."/>
            <person name="Zhang Y."/>
            <person name="Obille A."/>
            <person name="Becker A."/>
            <person name="Abrahante J.E."/>
            <person name="Garbe J."/>
            <person name="Badalamenti J.P."/>
            <person name="Herman A."/>
            <person name="Mangelson H."/>
            <person name="Liachko I."/>
            <person name="Sullivan S."/>
            <person name="Sone E.D."/>
            <person name="Koren S."/>
            <person name="Silverstein K.A.T."/>
            <person name="Beckman K.B."/>
            <person name="Gohl D.M."/>
        </authorList>
    </citation>
    <scope>NUCLEOTIDE SEQUENCE</scope>
    <source>
        <strain evidence="2">Duluth1</strain>
        <tissue evidence="2">Whole animal</tissue>
    </source>
</reference>
<feature type="transmembrane region" description="Helical" evidence="1">
    <location>
        <begin position="63"/>
        <end position="83"/>
    </location>
</feature>
<feature type="transmembrane region" description="Helical" evidence="1">
    <location>
        <begin position="28"/>
        <end position="51"/>
    </location>
</feature>
<dbReference type="EMBL" id="JAIWYP010000012">
    <property type="protein sequence ID" value="KAH3724170.1"/>
    <property type="molecule type" value="Genomic_DNA"/>
</dbReference>
<evidence type="ECO:0000256" key="1">
    <source>
        <dbReference type="SAM" id="Phobius"/>
    </source>
</evidence>
<keyword evidence="1" id="KW-0812">Transmembrane</keyword>
<reference evidence="2" key="2">
    <citation type="submission" date="2020-11" db="EMBL/GenBank/DDBJ databases">
        <authorList>
            <person name="McCartney M.A."/>
            <person name="Auch B."/>
            <person name="Kono T."/>
            <person name="Mallez S."/>
            <person name="Becker A."/>
            <person name="Gohl D.M."/>
            <person name="Silverstein K.A.T."/>
            <person name="Koren S."/>
            <person name="Bechman K.B."/>
            <person name="Herman A."/>
            <person name="Abrahante J.E."/>
            <person name="Garbe J."/>
        </authorList>
    </citation>
    <scope>NUCLEOTIDE SEQUENCE</scope>
    <source>
        <strain evidence="2">Duluth1</strain>
        <tissue evidence="2">Whole animal</tissue>
    </source>
</reference>
<evidence type="ECO:0000313" key="3">
    <source>
        <dbReference type="Proteomes" id="UP000828390"/>
    </source>
</evidence>
<gene>
    <name evidence="2" type="ORF">DPMN_049981</name>
</gene>
<dbReference type="AlphaFoldDB" id="A0A9D4CF99"/>
<organism evidence="2 3">
    <name type="scientific">Dreissena polymorpha</name>
    <name type="common">Zebra mussel</name>
    <name type="synonym">Mytilus polymorpha</name>
    <dbReference type="NCBI Taxonomy" id="45954"/>
    <lineage>
        <taxon>Eukaryota</taxon>
        <taxon>Metazoa</taxon>
        <taxon>Spiralia</taxon>
        <taxon>Lophotrochozoa</taxon>
        <taxon>Mollusca</taxon>
        <taxon>Bivalvia</taxon>
        <taxon>Autobranchia</taxon>
        <taxon>Heteroconchia</taxon>
        <taxon>Euheterodonta</taxon>
        <taxon>Imparidentia</taxon>
        <taxon>Neoheterodontei</taxon>
        <taxon>Myida</taxon>
        <taxon>Dreissenoidea</taxon>
        <taxon>Dreissenidae</taxon>
        <taxon>Dreissena</taxon>
    </lineage>
</organism>